<evidence type="ECO:0000256" key="2">
    <source>
        <dbReference type="ARBA" id="ARBA00005992"/>
    </source>
</evidence>
<dbReference type="InterPro" id="IPR005490">
    <property type="entry name" value="LD_TPept_cat_dom"/>
</dbReference>
<dbReference type="SUPFAM" id="SSF141523">
    <property type="entry name" value="L,D-transpeptidase catalytic domain-like"/>
    <property type="match status" value="1"/>
</dbReference>
<dbReference type="PROSITE" id="PS52029">
    <property type="entry name" value="LD_TPASE"/>
    <property type="match status" value="1"/>
</dbReference>
<evidence type="ECO:0000313" key="11">
    <source>
        <dbReference type="EMBL" id="MBP1849234.1"/>
    </source>
</evidence>
<dbReference type="CDD" id="cd16913">
    <property type="entry name" value="YkuD_like"/>
    <property type="match status" value="1"/>
</dbReference>
<comment type="caution">
    <text evidence="11">The sequence shown here is derived from an EMBL/GenBank/DDBJ whole genome shotgun (WGS) entry which is preliminary data.</text>
</comment>
<evidence type="ECO:0000259" key="10">
    <source>
        <dbReference type="PROSITE" id="PS52029"/>
    </source>
</evidence>
<evidence type="ECO:0000256" key="8">
    <source>
        <dbReference type="ARBA" id="ARBA00023316"/>
    </source>
</evidence>
<protein>
    <submittedName>
        <fullName evidence="11">Lipoprotein-anchoring transpeptidase ErfK/SrfK</fullName>
    </submittedName>
</protein>
<name>A0ABS4DU74_9HYPH</name>
<keyword evidence="11" id="KW-0449">Lipoprotein</keyword>
<feature type="domain" description="L,D-TPase catalytic" evidence="10">
    <location>
        <begin position="84"/>
        <end position="220"/>
    </location>
</feature>
<sequence length="220" mass="23814">MKLSRRSLLVGTGAALVGANRPGSLRAAGLPGASPANNERVFDPKVIYALAEDNGITLPAISYRKLKPRFYRQLVKDPTGMAPGTIVVSVADYHLHLVLGDGMAMRYGIGVGKAGFAWTGTGVIDHKRVWPSWTPTADMRRRLPELNTYAGGMSGGLENPLGARALYIYQGSRDTLYRIHGTPEWWSIGRSVSSGCIRLINQDAIDLSRRVDPGARVVVT</sequence>
<keyword evidence="8 9" id="KW-0961">Cell wall biogenesis/degradation</keyword>
<dbReference type="InterPro" id="IPR038063">
    <property type="entry name" value="Transpep_catalytic_dom"/>
</dbReference>
<dbReference type="InterPro" id="IPR050979">
    <property type="entry name" value="LD-transpeptidase"/>
</dbReference>
<proteinExistence type="inferred from homology"/>
<dbReference type="Proteomes" id="UP000759443">
    <property type="component" value="Unassembled WGS sequence"/>
</dbReference>
<evidence type="ECO:0000256" key="7">
    <source>
        <dbReference type="ARBA" id="ARBA00022984"/>
    </source>
</evidence>
<dbReference type="RefSeq" id="WP_209942140.1">
    <property type="nucleotide sequence ID" value="NZ_JAGGJU010000001.1"/>
</dbReference>
<keyword evidence="12" id="KW-1185">Reference proteome</keyword>
<reference evidence="11 12" key="1">
    <citation type="submission" date="2021-03" db="EMBL/GenBank/DDBJ databases">
        <title>Genomic Encyclopedia of Type Strains, Phase IV (KMG-IV): sequencing the most valuable type-strain genomes for metagenomic binning, comparative biology and taxonomic classification.</title>
        <authorList>
            <person name="Goeker M."/>
        </authorList>
    </citation>
    <scope>NUCLEOTIDE SEQUENCE [LARGE SCALE GENOMIC DNA]</scope>
    <source>
        <strain evidence="11 12">DSM 21600</strain>
    </source>
</reference>
<comment type="pathway">
    <text evidence="1 9">Cell wall biogenesis; peptidoglycan biosynthesis.</text>
</comment>
<feature type="active site" description="Proton donor/acceptor" evidence="9">
    <location>
        <position position="180"/>
    </location>
</feature>
<dbReference type="PANTHER" id="PTHR30582">
    <property type="entry name" value="L,D-TRANSPEPTIDASE"/>
    <property type="match status" value="1"/>
</dbReference>
<evidence type="ECO:0000256" key="9">
    <source>
        <dbReference type="PROSITE-ProRule" id="PRU01373"/>
    </source>
</evidence>
<feature type="active site" description="Nucleophile" evidence="9">
    <location>
        <position position="196"/>
    </location>
</feature>
<evidence type="ECO:0000256" key="5">
    <source>
        <dbReference type="ARBA" id="ARBA00022801"/>
    </source>
</evidence>
<keyword evidence="5" id="KW-0378">Hydrolase</keyword>
<dbReference type="PROSITE" id="PS51318">
    <property type="entry name" value="TAT"/>
    <property type="match status" value="1"/>
</dbReference>
<evidence type="ECO:0000256" key="6">
    <source>
        <dbReference type="ARBA" id="ARBA00022960"/>
    </source>
</evidence>
<evidence type="ECO:0000256" key="4">
    <source>
        <dbReference type="ARBA" id="ARBA00022679"/>
    </source>
</evidence>
<evidence type="ECO:0000256" key="3">
    <source>
        <dbReference type="ARBA" id="ARBA00022676"/>
    </source>
</evidence>
<evidence type="ECO:0000313" key="12">
    <source>
        <dbReference type="Proteomes" id="UP000759443"/>
    </source>
</evidence>
<dbReference type="Pfam" id="PF03734">
    <property type="entry name" value="YkuD"/>
    <property type="match status" value="1"/>
</dbReference>
<keyword evidence="6 9" id="KW-0133">Cell shape</keyword>
<dbReference type="InterPro" id="IPR006311">
    <property type="entry name" value="TAT_signal"/>
</dbReference>
<organism evidence="11 12">
    <name type="scientific">Rhizobium halophytocola</name>
    <dbReference type="NCBI Taxonomy" id="735519"/>
    <lineage>
        <taxon>Bacteria</taxon>
        <taxon>Pseudomonadati</taxon>
        <taxon>Pseudomonadota</taxon>
        <taxon>Alphaproteobacteria</taxon>
        <taxon>Hyphomicrobiales</taxon>
        <taxon>Rhizobiaceae</taxon>
        <taxon>Rhizobium/Agrobacterium group</taxon>
        <taxon>Rhizobium</taxon>
    </lineage>
</organism>
<dbReference type="Gene3D" id="2.40.440.10">
    <property type="entry name" value="L,D-transpeptidase catalytic domain-like"/>
    <property type="match status" value="1"/>
</dbReference>
<keyword evidence="4" id="KW-0808">Transferase</keyword>
<keyword evidence="7 9" id="KW-0573">Peptidoglycan synthesis</keyword>
<evidence type="ECO:0000256" key="1">
    <source>
        <dbReference type="ARBA" id="ARBA00004752"/>
    </source>
</evidence>
<gene>
    <name evidence="11" type="ORF">J2Z17_000651</name>
</gene>
<dbReference type="PANTHER" id="PTHR30582:SF24">
    <property type="entry name" value="L,D-TRANSPEPTIDASE ERFK_SRFK-RELATED"/>
    <property type="match status" value="1"/>
</dbReference>
<accession>A0ABS4DU74</accession>
<dbReference type="EMBL" id="JAGGJU010000001">
    <property type="protein sequence ID" value="MBP1849234.1"/>
    <property type="molecule type" value="Genomic_DNA"/>
</dbReference>
<keyword evidence="3" id="KW-0328">Glycosyltransferase</keyword>
<comment type="similarity">
    <text evidence="2">Belongs to the YkuD family.</text>
</comment>